<keyword evidence="1" id="KW-0732">Signal</keyword>
<feature type="signal peptide" evidence="1">
    <location>
        <begin position="1"/>
        <end position="19"/>
    </location>
</feature>
<dbReference type="EMBL" id="QKZK01000018">
    <property type="protein sequence ID" value="PZX14956.1"/>
    <property type="molecule type" value="Genomic_DNA"/>
</dbReference>
<dbReference type="RefSeq" id="WP_146260715.1">
    <property type="nucleotide sequence ID" value="NZ_QKZK01000018.1"/>
</dbReference>
<dbReference type="Proteomes" id="UP000249239">
    <property type="component" value="Unassembled WGS sequence"/>
</dbReference>
<protein>
    <submittedName>
        <fullName evidence="2">Uncharacterized protein</fullName>
    </submittedName>
</protein>
<reference evidence="2 3" key="1">
    <citation type="submission" date="2018-06" db="EMBL/GenBank/DDBJ databases">
        <title>Genomic Encyclopedia of Archaeal and Bacterial Type Strains, Phase II (KMG-II): from individual species to whole genera.</title>
        <authorList>
            <person name="Goeker M."/>
        </authorList>
    </citation>
    <scope>NUCLEOTIDE SEQUENCE [LARGE SCALE GENOMIC DNA]</scope>
    <source>
        <strain evidence="2 3">DSM 6779</strain>
    </source>
</reference>
<keyword evidence="3" id="KW-1185">Reference proteome</keyword>
<evidence type="ECO:0000256" key="1">
    <source>
        <dbReference type="SAM" id="SignalP"/>
    </source>
</evidence>
<feature type="chain" id="PRO_5016076993" evidence="1">
    <location>
        <begin position="20"/>
        <end position="161"/>
    </location>
</feature>
<dbReference type="AlphaFoldDB" id="A0A2W7NNX9"/>
<accession>A0A2W7NNX9</accession>
<dbReference type="OrthoDB" id="1439460at2"/>
<comment type="caution">
    <text evidence="2">The sequence shown here is derived from an EMBL/GenBank/DDBJ whole genome shotgun (WGS) entry which is preliminary data.</text>
</comment>
<name>A0A2W7NNX9_9BACT</name>
<gene>
    <name evidence="2" type="ORF">LX69_02284</name>
</gene>
<evidence type="ECO:0000313" key="2">
    <source>
        <dbReference type="EMBL" id="PZX14956.1"/>
    </source>
</evidence>
<evidence type="ECO:0000313" key="3">
    <source>
        <dbReference type="Proteomes" id="UP000249239"/>
    </source>
</evidence>
<organism evidence="2 3">
    <name type="scientific">Breznakibacter xylanolyticus</name>
    <dbReference type="NCBI Taxonomy" id="990"/>
    <lineage>
        <taxon>Bacteria</taxon>
        <taxon>Pseudomonadati</taxon>
        <taxon>Bacteroidota</taxon>
        <taxon>Bacteroidia</taxon>
        <taxon>Marinilabiliales</taxon>
        <taxon>Marinilabiliaceae</taxon>
        <taxon>Breznakibacter</taxon>
    </lineage>
</organism>
<sequence>MNKYLLALILASSTLFALAQYKSNTHTKRCNSSHCKITRVSIGKEKTMVEFNVKSPYINSDSTLIISLSDSLYIQDCATKRKYYLIKSNAATVYPNKYQLKEKESFNFSLEFKPIPQNCTLVNIIDNSELGGFNFYKVKIVNLNELNKTVTPNPSIFEFGL</sequence>
<proteinExistence type="predicted"/>